<proteinExistence type="predicted"/>
<evidence type="ECO:0000313" key="3">
    <source>
        <dbReference type="Proteomes" id="UP000325105"/>
    </source>
</evidence>
<gene>
    <name evidence="2" type="ORF">BC792_1328</name>
</gene>
<dbReference type="OrthoDB" id="648040at2"/>
<dbReference type="Proteomes" id="UP000325105">
    <property type="component" value="Unassembled WGS sequence"/>
</dbReference>
<comment type="caution">
    <text evidence="2">The sequence shown here is derived from an EMBL/GenBank/DDBJ whole genome shotgun (WGS) entry which is preliminary data.</text>
</comment>
<evidence type="ECO:0008006" key="4">
    <source>
        <dbReference type="Google" id="ProtNLM"/>
    </source>
</evidence>
<dbReference type="EMBL" id="VNHX01000032">
    <property type="protein sequence ID" value="TYP88192.1"/>
    <property type="molecule type" value="Genomic_DNA"/>
</dbReference>
<sequence>MKKILLLVLTLCSYHVTFAQFSRPVSVGVGAGTAFNLTDLATVDYRFGAHIDVDYLITPFISAGLHVQKGTLSGYRMESDFENSYFTFNGNAKVRLGQFLAIPDNYSYYNLQANTFHKILSNVYVGAGIGAIKNDIQHTIAPDYRDAIASQGGEIEQKLDGFELLIPINIGLDIPFGRTLYGPKWAINLNYQHNLTTNDNLDGVINRNNDHYGYISLGVKYGLFQRR</sequence>
<accession>A0A5S5D076</accession>
<evidence type="ECO:0000313" key="2">
    <source>
        <dbReference type="EMBL" id="TYP88192.1"/>
    </source>
</evidence>
<keyword evidence="1" id="KW-0732">Signal</keyword>
<dbReference type="RefSeq" id="WP_148910266.1">
    <property type="nucleotide sequence ID" value="NZ_VNHX01000032.1"/>
</dbReference>
<organism evidence="2 3">
    <name type="scientific">Sphingobacterium allocomposti</name>
    <dbReference type="NCBI Taxonomy" id="415956"/>
    <lineage>
        <taxon>Bacteria</taxon>
        <taxon>Pseudomonadati</taxon>
        <taxon>Bacteroidota</taxon>
        <taxon>Sphingobacteriia</taxon>
        <taxon>Sphingobacteriales</taxon>
        <taxon>Sphingobacteriaceae</taxon>
        <taxon>Sphingobacterium</taxon>
    </lineage>
</organism>
<dbReference type="AlphaFoldDB" id="A0A5S5D076"/>
<evidence type="ECO:0000256" key="1">
    <source>
        <dbReference type="SAM" id="SignalP"/>
    </source>
</evidence>
<protein>
    <recommendedName>
        <fullName evidence="4">Outer membrane protein with beta-barrel domain</fullName>
    </recommendedName>
</protein>
<feature type="signal peptide" evidence="1">
    <location>
        <begin position="1"/>
        <end position="19"/>
    </location>
</feature>
<name>A0A5S5D076_9SPHI</name>
<feature type="chain" id="PRO_5024377186" description="Outer membrane protein with beta-barrel domain" evidence="1">
    <location>
        <begin position="20"/>
        <end position="227"/>
    </location>
</feature>
<keyword evidence="3" id="KW-1185">Reference proteome</keyword>
<reference evidence="2 3" key="1">
    <citation type="submission" date="2019-07" db="EMBL/GenBank/DDBJ databases">
        <title>Genomic Encyclopedia of Archaeal and Bacterial Type Strains, Phase II (KMG-II): from individual species to whole genera.</title>
        <authorList>
            <person name="Goeker M."/>
        </authorList>
    </citation>
    <scope>NUCLEOTIDE SEQUENCE [LARGE SCALE GENOMIC DNA]</scope>
    <source>
        <strain evidence="2 3">DSM 18850</strain>
    </source>
</reference>